<dbReference type="Pfam" id="PF02653">
    <property type="entry name" value="BPD_transp_2"/>
    <property type="match status" value="1"/>
</dbReference>
<feature type="transmembrane region" description="Helical" evidence="7">
    <location>
        <begin position="105"/>
        <end position="127"/>
    </location>
</feature>
<keyword evidence="5 7" id="KW-0472">Membrane</keyword>
<keyword evidence="2" id="KW-1003">Cell membrane</keyword>
<evidence type="ECO:0000256" key="7">
    <source>
        <dbReference type="SAM" id="Phobius"/>
    </source>
</evidence>
<organism evidence="8 9">
    <name type="scientific">Plantactinospora sonchi</name>
    <dbReference type="NCBI Taxonomy" id="1544735"/>
    <lineage>
        <taxon>Bacteria</taxon>
        <taxon>Bacillati</taxon>
        <taxon>Actinomycetota</taxon>
        <taxon>Actinomycetes</taxon>
        <taxon>Micromonosporales</taxon>
        <taxon>Micromonosporaceae</taxon>
        <taxon>Plantactinospora</taxon>
    </lineage>
</organism>
<comment type="caution">
    <text evidence="8">The sequence shown here is derived from an EMBL/GenBank/DDBJ whole genome shotgun (WGS) entry which is preliminary data.</text>
</comment>
<evidence type="ECO:0000256" key="2">
    <source>
        <dbReference type="ARBA" id="ARBA00022475"/>
    </source>
</evidence>
<keyword evidence="3 7" id="KW-0812">Transmembrane</keyword>
<gene>
    <name evidence="8" type="ORF">V1633_35940</name>
</gene>
<evidence type="ECO:0000256" key="6">
    <source>
        <dbReference type="SAM" id="MobiDB-lite"/>
    </source>
</evidence>
<feature type="transmembrane region" description="Helical" evidence="7">
    <location>
        <begin position="28"/>
        <end position="47"/>
    </location>
</feature>
<dbReference type="PANTHER" id="PTHR30482:SF10">
    <property type="entry name" value="HIGH-AFFINITY BRANCHED-CHAIN AMINO ACID TRANSPORT PROTEIN BRAE"/>
    <property type="match status" value="1"/>
</dbReference>
<evidence type="ECO:0000256" key="3">
    <source>
        <dbReference type="ARBA" id="ARBA00022692"/>
    </source>
</evidence>
<proteinExistence type="predicted"/>
<feature type="transmembrane region" description="Helical" evidence="7">
    <location>
        <begin position="233"/>
        <end position="256"/>
    </location>
</feature>
<protein>
    <submittedName>
        <fullName evidence="8">Branched-chain amino acid ABC transporter permease</fullName>
    </submittedName>
</protein>
<dbReference type="Proteomes" id="UP001332243">
    <property type="component" value="Unassembled WGS sequence"/>
</dbReference>
<sequence length="362" mass="38391">MSITTTPSTPTPARPASARTGPFPGRRLPSWTTAALVVAALAAYPLVFLDSAAHNIGILALTFGIAATGWNLLGGYAGQISFGHALYFGAGAYTTALLVRQGWSPWLAIAISLPVAALLAAAVGWPCFRLRHHYYSIATIAVAEIVFILVTNLPGLGQANGWELPVVEPSLANLQFSLLDKRPYYYVALGFFCLAAVAVWLFLRGRAGNYVRAIRDDQAAAAAVGINVHRYKLAAAALSGAITALAGGFYVMYVLFVDPPSGLGLDLSVSFTLMAVLGGVGRFWGPLLGAWVLVFVQDVTRQEFSGTGRSVDLLLYGALIILISITEPGGLLAILQRIWAPIARRLHRESTPEPTGSAEVKA</sequence>
<dbReference type="CDD" id="cd06581">
    <property type="entry name" value="TM_PBP1_LivM_like"/>
    <property type="match status" value="1"/>
</dbReference>
<feature type="transmembrane region" description="Helical" evidence="7">
    <location>
        <begin position="134"/>
        <end position="153"/>
    </location>
</feature>
<dbReference type="InterPro" id="IPR001851">
    <property type="entry name" value="ABC_transp_permease"/>
</dbReference>
<keyword evidence="9" id="KW-1185">Reference proteome</keyword>
<dbReference type="RefSeq" id="WP_331218649.1">
    <property type="nucleotide sequence ID" value="NZ_JAZGQK010000045.1"/>
</dbReference>
<evidence type="ECO:0000313" key="8">
    <source>
        <dbReference type="EMBL" id="MEE6263854.1"/>
    </source>
</evidence>
<evidence type="ECO:0000313" key="9">
    <source>
        <dbReference type="Proteomes" id="UP001332243"/>
    </source>
</evidence>
<evidence type="ECO:0000256" key="4">
    <source>
        <dbReference type="ARBA" id="ARBA00022989"/>
    </source>
</evidence>
<feature type="region of interest" description="Disordered" evidence="6">
    <location>
        <begin position="1"/>
        <end position="25"/>
    </location>
</feature>
<accession>A0ABU7S575</accession>
<feature type="transmembrane region" description="Helical" evidence="7">
    <location>
        <begin position="313"/>
        <end position="335"/>
    </location>
</feature>
<feature type="transmembrane region" description="Helical" evidence="7">
    <location>
        <begin position="268"/>
        <end position="293"/>
    </location>
</feature>
<keyword evidence="4 7" id="KW-1133">Transmembrane helix</keyword>
<comment type="subcellular location">
    <subcellularLocation>
        <location evidence="1">Cell membrane</location>
        <topology evidence="1">Multi-pass membrane protein</topology>
    </subcellularLocation>
</comment>
<reference evidence="8 9" key="1">
    <citation type="submission" date="2024-01" db="EMBL/GenBank/DDBJ databases">
        <title>Genome insights into Plantactinospora sonchi sp. nov.</title>
        <authorList>
            <person name="Wang L."/>
        </authorList>
    </citation>
    <scope>NUCLEOTIDE SEQUENCE [LARGE SCALE GENOMIC DNA]</scope>
    <source>
        <strain evidence="8 9">NEAU-QY2</strain>
    </source>
</reference>
<name>A0ABU7S575_9ACTN</name>
<feature type="transmembrane region" description="Helical" evidence="7">
    <location>
        <begin position="184"/>
        <end position="203"/>
    </location>
</feature>
<dbReference type="EMBL" id="JAZGQK010000045">
    <property type="protein sequence ID" value="MEE6263854.1"/>
    <property type="molecule type" value="Genomic_DNA"/>
</dbReference>
<dbReference type="InterPro" id="IPR043428">
    <property type="entry name" value="LivM-like"/>
</dbReference>
<evidence type="ECO:0000256" key="1">
    <source>
        <dbReference type="ARBA" id="ARBA00004651"/>
    </source>
</evidence>
<dbReference type="PANTHER" id="PTHR30482">
    <property type="entry name" value="HIGH-AFFINITY BRANCHED-CHAIN AMINO ACID TRANSPORT SYSTEM PERMEASE"/>
    <property type="match status" value="1"/>
</dbReference>
<feature type="transmembrane region" description="Helical" evidence="7">
    <location>
        <begin position="53"/>
        <end position="73"/>
    </location>
</feature>
<evidence type="ECO:0000256" key="5">
    <source>
        <dbReference type="ARBA" id="ARBA00023136"/>
    </source>
</evidence>